<feature type="disulfide bond" evidence="23">
    <location>
        <begin position="136"/>
        <end position="174"/>
    </location>
</feature>
<comment type="function">
    <text evidence="19">Plays a role in short-term synaptic plasticity in a subset of GABAergic neurons in the brain.</text>
</comment>
<evidence type="ECO:0000256" key="8">
    <source>
        <dbReference type="ARBA" id="ARBA00022729"/>
    </source>
</evidence>
<evidence type="ECO:0000256" key="19">
    <source>
        <dbReference type="ARBA" id="ARBA00053950"/>
    </source>
</evidence>
<dbReference type="Pfam" id="PF21222">
    <property type="entry name" value="Lamp2_2nd"/>
    <property type="match status" value="1"/>
</dbReference>
<dbReference type="EMBL" id="JARAKH010000024">
    <property type="protein sequence ID" value="KAK8391049.1"/>
    <property type="molecule type" value="Genomic_DNA"/>
</dbReference>
<name>A0AAW0TTL5_SCYPA</name>
<sequence>MLPSAVTAYLTGFKNGIKSSVIAESDFNGFDITDPSGDTTTTEDDTTTTTSTTTTTTTSSTTTTTPETTTTTTPETTTTTTPETTTTTTPETTTSTTPSTTTSTSSTTTAPPTTTTPAPKPTSRINYNVTENNVTCVKIAGEIFFNINYSRTDNTTVIGKVFVPSLGVDVSGSCNETDGSQWISFTWGKNVVQMNFDPADKDSWTFTDLTASLSMDDLDNATAAGKTLNLTVDYNFNPGEVSVNHSFICRADLSTSNVTAMLDKDHYNSAVTSTLKNIQIQAFNKIGKEKDFVDSVHCTADNISDVVPIAVGCALAGLVVIVLIAYLVGRRRRSGAYQSV</sequence>
<dbReference type="Gene3D" id="2.40.160.110">
    <property type="match status" value="1"/>
</dbReference>
<keyword evidence="14" id="KW-0325">Glycoprotein</keyword>
<gene>
    <name evidence="28" type="ORF">O3P69_017007</name>
</gene>
<accession>A0AAW0TTL5</accession>
<proteinExistence type="inferred from homology"/>
<feature type="domain" description="Lysosome-associated membrane glycoprotein 2-like transmembrane" evidence="27">
    <location>
        <begin position="307"/>
        <end position="338"/>
    </location>
</feature>
<keyword evidence="8" id="KW-0732">Signal</keyword>
<keyword evidence="9" id="KW-0967">Endosome</keyword>
<evidence type="ECO:0000259" key="27">
    <source>
        <dbReference type="Pfam" id="PF21222"/>
    </source>
</evidence>
<evidence type="ECO:0000256" key="7">
    <source>
        <dbReference type="ARBA" id="ARBA00022692"/>
    </source>
</evidence>
<dbReference type="InterPro" id="IPR048528">
    <property type="entry name" value="Lamp2-like_luminal"/>
</dbReference>
<dbReference type="GO" id="GO:0072594">
    <property type="term" value="P:establishment of protein localization to organelle"/>
    <property type="evidence" value="ECO:0007669"/>
    <property type="project" value="TreeGrafter"/>
</dbReference>
<comment type="caution">
    <text evidence="23">Lacks conserved residue(s) required for the propagation of feature annotation.</text>
</comment>
<organism evidence="28 29">
    <name type="scientific">Scylla paramamosain</name>
    <name type="common">Mud crab</name>
    <dbReference type="NCBI Taxonomy" id="85552"/>
    <lineage>
        <taxon>Eukaryota</taxon>
        <taxon>Metazoa</taxon>
        <taxon>Ecdysozoa</taxon>
        <taxon>Arthropoda</taxon>
        <taxon>Crustacea</taxon>
        <taxon>Multicrustacea</taxon>
        <taxon>Malacostraca</taxon>
        <taxon>Eumalacostraca</taxon>
        <taxon>Eucarida</taxon>
        <taxon>Decapoda</taxon>
        <taxon>Pleocyemata</taxon>
        <taxon>Brachyura</taxon>
        <taxon>Eubrachyura</taxon>
        <taxon>Portunoidea</taxon>
        <taxon>Portunidae</taxon>
        <taxon>Portuninae</taxon>
        <taxon>Scylla</taxon>
    </lineage>
</organism>
<evidence type="ECO:0000259" key="26">
    <source>
        <dbReference type="Pfam" id="PF01299"/>
    </source>
</evidence>
<evidence type="ECO:0000256" key="16">
    <source>
        <dbReference type="ARBA" id="ARBA00023273"/>
    </source>
</evidence>
<feature type="region of interest" description="Disordered" evidence="24">
    <location>
        <begin position="27"/>
        <end position="125"/>
    </location>
</feature>
<evidence type="ECO:0000256" key="18">
    <source>
        <dbReference type="ARBA" id="ARBA00029428"/>
    </source>
</evidence>
<comment type="similarity">
    <text evidence="5 23">Belongs to the LAMP family.</text>
</comment>
<evidence type="ECO:0000313" key="28">
    <source>
        <dbReference type="EMBL" id="KAK8391049.1"/>
    </source>
</evidence>
<dbReference type="PROSITE" id="PS00311">
    <property type="entry name" value="LAMP_2"/>
    <property type="match status" value="1"/>
</dbReference>
<dbReference type="AlphaFoldDB" id="A0AAW0TTL5"/>
<evidence type="ECO:0000256" key="4">
    <source>
        <dbReference type="ARBA" id="ARBA00004279"/>
    </source>
</evidence>
<keyword evidence="11" id="KW-0770">Synapse</keyword>
<dbReference type="Proteomes" id="UP001487740">
    <property type="component" value="Unassembled WGS sequence"/>
</dbReference>
<protein>
    <recommendedName>
        <fullName evidence="21">Lysosome-associated membrane glycoprotein 5</fullName>
    </recommendedName>
    <alternativeName>
        <fullName evidence="22">Lysosome-associated membrane protein 5</fullName>
    </alternativeName>
</protein>
<keyword evidence="16" id="KW-0966">Cell projection</keyword>
<dbReference type="InterPro" id="IPR018134">
    <property type="entry name" value="LAMP_CS"/>
</dbReference>
<evidence type="ECO:0000256" key="11">
    <source>
        <dbReference type="ARBA" id="ARBA00023018"/>
    </source>
</evidence>
<dbReference type="InterPro" id="IPR002000">
    <property type="entry name" value="Lysosome-assoc_membr_glycop"/>
</dbReference>
<evidence type="ECO:0000256" key="10">
    <source>
        <dbReference type="ARBA" id="ARBA00022989"/>
    </source>
</evidence>
<dbReference type="PROSITE" id="PS51407">
    <property type="entry name" value="LAMP_3"/>
    <property type="match status" value="1"/>
</dbReference>
<evidence type="ECO:0000256" key="1">
    <source>
        <dbReference type="ARBA" id="ARBA00004151"/>
    </source>
</evidence>
<keyword evidence="29" id="KW-1185">Reference proteome</keyword>
<dbReference type="PRINTS" id="PR00336">
    <property type="entry name" value="LYSASSOCTDMP"/>
</dbReference>
<dbReference type="GO" id="GO:0005886">
    <property type="term" value="C:plasma membrane"/>
    <property type="evidence" value="ECO:0007669"/>
    <property type="project" value="UniProtKB-SubCell"/>
</dbReference>
<keyword evidence="13 23" id="KW-1015">Disulfide bond</keyword>
<evidence type="ECO:0000256" key="5">
    <source>
        <dbReference type="ARBA" id="ARBA00009644"/>
    </source>
</evidence>
<evidence type="ECO:0000256" key="21">
    <source>
        <dbReference type="ARBA" id="ARBA00074379"/>
    </source>
</evidence>
<dbReference type="PANTHER" id="PTHR11506:SF35">
    <property type="entry name" value="LYSOSOME-ASSOCIATED MEMBRANE GLYCOPROTEIN 5"/>
    <property type="match status" value="1"/>
</dbReference>
<evidence type="ECO:0000313" key="29">
    <source>
        <dbReference type="Proteomes" id="UP001487740"/>
    </source>
</evidence>
<feature type="domain" description="Lysosome-associated membrane glycoprotein 2-like luminal" evidence="26">
    <location>
        <begin position="125"/>
        <end position="254"/>
    </location>
</feature>
<evidence type="ECO:0000256" key="13">
    <source>
        <dbReference type="ARBA" id="ARBA00023157"/>
    </source>
</evidence>
<keyword evidence="17" id="KW-0968">Cytoplasmic vesicle</keyword>
<evidence type="ECO:0000256" key="6">
    <source>
        <dbReference type="ARBA" id="ARBA00022475"/>
    </source>
</evidence>
<evidence type="ECO:0000256" key="3">
    <source>
        <dbReference type="ARBA" id="ARBA00004172"/>
    </source>
</evidence>
<evidence type="ECO:0000256" key="9">
    <source>
        <dbReference type="ARBA" id="ARBA00022753"/>
    </source>
</evidence>
<evidence type="ECO:0000256" key="14">
    <source>
        <dbReference type="ARBA" id="ARBA00023180"/>
    </source>
</evidence>
<evidence type="ECO:0000256" key="22">
    <source>
        <dbReference type="ARBA" id="ARBA00076257"/>
    </source>
</evidence>
<evidence type="ECO:0000256" key="15">
    <source>
        <dbReference type="ARBA" id="ARBA00023228"/>
    </source>
</evidence>
<evidence type="ECO:0000256" key="24">
    <source>
        <dbReference type="SAM" id="MobiDB-lite"/>
    </source>
</evidence>
<keyword evidence="12 23" id="KW-0472">Membrane</keyword>
<dbReference type="Pfam" id="PF01299">
    <property type="entry name" value="Lamp2-like_luminal"/>
    <property type="match status" value="1"/>
</dbReference>
<evidence type="ECO:0000256" key="23">
    <source>
        <dbReference type="PROSITE-ProRule" id="PRU00740"/>
    </source>
</evidence>
<evidence type="ECO:0000256" key="17">
    <source>
        <dbReference type="ARBA" id="ARBA00023329"/>
    </source>
</evidence>
<dbReference type="GO" id="GO:0031902">
    <property type="term" value="C:late endosome membrane"/>
    <property type="evidence" value="ECO:0007669"/>
    <property type="project" value="TreeGrafter"/>
</dbReference>
<keyword evidence="10 25" id="KW-1133">Transmembrane helix</keyword>
<evidence type="ECO:0000256" key="25">
    <source>
        <dbReference type="SAM" id="Phobius"/>
    </source>
</evidence>
<evidence type="ECO:0000256" key="2">
    <source>
        <dbReference type="ARBA" id="ARBA00004158"/>
    </source>
</evidence>
<reference evidence="28 29" key="1">
    <citation type="submission" date="2023-03" db="EMBL/GenBank/DDBJ databases">
        <title>High-quality genome of Scylla paramamosain provides insights in environmental adaptation.</title>
        <authorList>
            <person name="Zhang L."/>
        </authorList>
    </citation>
    <scope>NUCLEOTIDE SEQUENCE [LARGE SCALE GENOMIC DNA]</scope>
    <source>
        <strain evidence="28">LZ_2023a</strain>
        <tissue evidence="28">Muscle</tissue>
    </source>
</reference>
<keyword evidence="15" id="KW-0458">Lysosome</keyword>
<comment type="caution">
    <text evidence="28">The sequence shown here is derived from an EMBL/GenBank/DDBJ whole genome shotgun (WGS) entry which is preliminary data.</text>
</comment>
<keyword evidence="6" id="KW-1003">Cell membrane</keyword>
<comment type="subcellular location">
    <subcellularLocation>
        <location evidence="4">Cell projection</location>
        <location evidence="4">Dendrite</location>
    </subcellularLocation>
    <subcellularLocation>
        <location evidence="20">Cell projection</location>
        <location evidence="20">Growth cone membrane</location>
        <topology evidence="20">Single-pass type I membrane protein</topology>
    </subcellularLocation>
    <subcellularLocation>
        <location evidence="18">Cytoplasmic vesicle</location>
        <location evidence="18">Secretory vesicle</location>
        <location evidence="18">Synaptic vesicle membrane</location>
        <topology evidence="18">Single-pass type I membrane protein</topology>
    </subcellularLocation>
    <subcellularLocation>
        <location evidence="2">Early endosome membrane</location>
        <topology evidence="2">Single-pass type I membrane protein</topology>
    </subcellularLocation>
    <subcellularLocation>
        <location evidence="1">Endoplasmic reticulum-Golgi intermediate compartment membrane</location>
        <topology evidence="1">Single-pass type I membrane protein</topology>
    </subcellularLocation>
    <subcellularLocation>
        <location evidence="23">Membrane</location>
        <topology evidence="23">Single-pass type I membrane protein</topology>
    </subcellularLocation>
    <subcellularLocation>
        <location evidence="3">Recycling endosome</location>
    </subcellularLocation>
</comment>
<dbReference type="PANTHER" id="PTHR11506">
    <property type="entry name" value="LYSOSOME-ASSOCIATED MEMBRANE GLYCOPROTEIN"/>
    <property type="match status" value="1"/>
</dbReference>
<feature type="compositionally biased region" description="Low complexity" evidence="24">
    <location>
        <begin position="47"/>
        <end position="117"/>
    </location>
</feature>
<dbReference type="GO" id="GO:0005765">
    <property type="term" value="C:lysosomal membrane"/>
    <property type="evidence" value="ECO:0007669"/>
    <property type="project" value="TreeGrafter"/>
</dbReference>
<evidence type="ECO:0000256" key="12">
    <source>
        <dbReference type="ARBA" id="ARBA00023136"/>
    </source>
</evidence>
<feature type="transmembrane region" description="Helical" evidence="25">
    <location>
        <begin position="306"/>
        <end position="328"/>
    </location>
</feature>
<keyword evidence="7 23" id="KW-0812">Transmembrane</keyword>
<dbReference type="InterPro" id="IPR048524">
    <property type="entry name" value="Lamp2-like_TM"/>
</dbReference>
<evidence type="ECO:0000256" key="20">
    <source>
        <dbReference type="ARBA" id="ARBA00060492"/>
    </source>
</evidence>